<comment type="caution">
    <text evidence="1">The sequence shown here is derived from an EMBL/GenBank/DDBJ whole genome shotgun (WGS) entry which is preliminary data.</text>
</comment>
<organism evidence="1 2">
    <name type="scientific">Aquariibacter lacus</name>
    <dbReference type="NCBI Taxonomy" id="2801332"/>
    <lineage>
        <taxon>Bacteria</taxon>
        <taxon>Pseudomonadati</taxon>
        <taxon>Pseudomonadota</taxon>
        <taxon>Betaproteobacteria</taxon>
        <taxon>Burkholderiales</taxon>
        <taxon>Sphaerotilaceae</taxon>
        <taxon>Aquariibacter</taxon>
    </lineage>
</organism>
<reference evidence="1 2" key="1">
    <citation type="submission" date="2021-01" db="EMBL/GenBank/DDBJ databases">
        <title>Piscinibacter sp. Jin2 Genome sequencing and assembly.</title>
        <authorList>
            <person name="Kim I."/>
        </authorList>
    </citation>
    <scope>NUCLEOTIDE SEQUENCE [LARGE SCALE GENOMIC DNA]</scope>
    <source>
        <strain evidence="1 2">Jin2</strain>
    </source>
</reference>
<evidence type="ECO:0000313" key="1">
    <source>
        <dbReference type="EMBL" id="MBL0718271.1"/>
    </source>
</evidence>
<dbReference type="AlphaFoldDB" id="A0A9X0XCB3"/>
<gene>
    <name evidence="1" type="ORF">JI742_00055</name>
</gene>
<protein>
    <recommendedName>
        <fullName evidence="3">SPOR domain-containing protein</fullName>
    </recommendedName>
</protein>
<sequence length="235" mass="24391">MLKPLLFVLLAANAGVALWGYVASARTPQLRLGGDGTLAPTGSEPQWSERIVLVPLPDATPTPAPASNRPAPAPVEPAAPLAAAPTAIACLEAGPYAETARATVDGRVAALGLSGLESLRWTRRESAGWWVAMGPFTEAAQRAKQAELRRLGVNAEMQTNAAGRWLVLARSADAAGAEAQLQALRPRGIRTARSMEAGQGAGWMLQLPQATPAQRQALLDARLPGPGFRACAAGA</sequence>
<keyword evidence="2" id="KW-1185">Reference proteome</keyword>
<dbReference type="Proteomes" id="UP000643207">
    <property type="component" value="Unassembled WGS sequence"/>
</dbReference>
<dbReference type="EMBL" id="JAERRA010000001">
    <property type="protein sequence ID" value="MBL0718271.1"/>
    <property type="molecule type" value="Genomic_DNA"/>
</dbReference>
<proteinExistence type="predicted"/>
<name>A0A9X0XCB3_9BURK</name>
<accession>A0A9X0XCB3</accession>
<evidence type="ECO:0000313" key="2">
    <source>
        <dbReference type="Proteomes" id="UP000643207"/>
    </source>
</evidence>
<evidence type="ECO:0008006" key="3">
    <source>
        <dbReference type="Google" id="ProtNLM"/>
    </source>
</evidence>
<dbReference type="RefSeq" id="WP_201822771.1">
    <property type="nucleotide sequence ID" value="NZ_JAERRA010000001.1"/>
</dbReference>